<protein>
    <submittedName>
        <fullName evidence="1">Uncharacterized protein</fullName>
    </submittedName>
</protein>
<comment type="caution">
    <text evidence="1">The sequence shown here is derived from an EMBL/GenBank/DDBJ whole genome shotgun (WGS) entry which is preliminary data.</text>
</comment>
<accession>A0A4U5LU71</accession>
<reference evidence="1 2" key="1">
    <citation type="journal article" date="2015" name="Genome Biol.">
        <title>Comparative genomics of Steinernema reveals deeply conserved gene regulatory networks.</title>
        <authorList>
            <person name="Dillman A.R."/>
            <person name="Macchietto M."/>
            <person name="Porter C.F."/>
            <person name="Rogers A."/>
            <person name="Williams B."/>
            <person name="Antoshechkin I."/>
            <person name="Lee M.M."/>
            <person name="Goodwin Z."/>
            <person name="Lu X."/>
            <person name="Lewis E.E."/>
            <person name="Goodrich-Blair H."/>
            <person name="Stock S.P."/>
            <person name="Adams B.J."/>
            <person name="Sternberg P.W."/>
            <person name="Mortazavi A."/>
        </authorList>
    </citation>
    <scope>NUCLEOTIDE SEQUENCE [LARGE SCALE GENOMIC DNA]</scope>
    <source>
        <strain evidence="1 2">ALL</strain>
    </source>
</reference>
<gene>
    <name evidence="1" type="ORF">L596_029284</name>
</gene>
<reference evidence="1 2" key="2">
    <citation type="journal article" date="2019" name="G3 (Bethesda)">
        <title>Hybrid Assembly of the Genome of the Entomopathogenic Nematode Steinernema carpocapsae Identifies the X-Chromosome.</title>
        <authorList>
            <person name="Serra L."/>
            <person name="Macchietto M."/>
            <person name="Macias-Munoz A."/>
            <person name="McGill C.J."/>
            <person name="Rodriguez I.M."/>
            <person name="Rodriguez B."/>
            <person name="Murad R."/>
            <person name="Mortazavi A."/>
        </authorList>
    </citation>
    <scope>NUCLEOTIDE SEQUENCE [LARGE SCALE GENOMIC DNA]</scope>
    <source>
        <strain evidence="1 2">ALL</strain>
    </source>
</reference>
<dbReference type="EMBL" id="AZBU02000012">
    <property type="protein sequence ID" value="TKR59644.1"/>
    <property type="molecule type" value="Genomic_DNA"/>
</dbReference>
<sequence length="70" mass="8095">MTIPEDKDEAKEQDIGYAAAMTHKALLDVRKVFLNDPYRCTQFHNASQERAENRLHPICLANPPSFHDER</sequence>
<evidence type="ECO:0000313" key="2">
    <source>
        <dbReference type="Proteomes" id="UP000298663"/>
    </source>
</evidence>
<keyword evidence="2" id="KW-1185">Reference proteome</keyword>
<dbReference type="AlphaFoldDB" id="A0A4U5LU71"/>
<name>A0A4U5LU71_STECR</name>
<dbReference type="Proteomes" id="UP000298663">
    <property type="component" value="Unassembled WGS sequence"/>
</dbReference>
<evidence type="ECO:0000313" key="1">
    <source>
        <dbReference type="EMBL" id="TKR59644.1"/>
    </source>
</evidence>
<organism evidence="1 2">
    <name type="scientific">Steinernema carpocapsae</name>
    <name type="common">Entomopathogenic nematode</name>
    <dbReference type="NCBI Taxonomy" id="34508"/>
    <lineage>
        <taxon>Eukaryota</taxon>
        <taxon>Metazoa</taxon>
        <taxon>Ecdysozoa</taxon>
        <taxon>Nematoda</taxon>
        <taxon>Chromadorea</taxon>
        <taxon>Rhabditida</taxon>
        <taxon>Tylenchina</taxon>
        <taxon>Panagrolaimomorpha</taxon>
        <taxon>Strongyloidoidea</taxon>
        <taxon>Steinernematidae</taxon>
        <taxon>Steinernema</taxon>
    </lineage>
</organism>
<proteinExistence type="predicted"/>